<comment type="catalytic activity">
    <reaction evidence="9">
        <text>Hydrolysis of dipeptides, preferentially hydrophobic dipeptides including prolyl amino acids.</text>
        <dbReference type="EC" id="3.4.13.18"/>
    </reaction>
</comment>
<evidence type="ECO:0000256" key="5">
    <source>
        <dbReference type="ARBA" id="ARBA00022801"/>
    </source>
</evidence>
<evidence type="ECO:0000256" key="14">
    <source>
        <dbReference type="ARBA" id="ARBA00075285"/>
    </source>
</evidence>
<comment type="similarity">
    <text evidence="12">Belongs to the peptidase M20C family.</text>
</comment>
<dbReference type="Pfam" id="PF01546">
    <property type="entry name" value="Peptidase_M20"/>
    <property type="match status" value="1"/>
</dbReference>
<evidence type="ECO:0000256" key="12">
    <source>
        <dbReference type="ARBA" id="ARBA00061423"/>
    </source>
</evidence>
<reference evidence="19 20" key="1">
    <citation type="submission" date="2019-09" db="EMBL/GenBank/DDBJ databases">
        <authorList>
            <person name="Valk L.C."/>
        </authorList>
    </citation>
    <scope>NUCLEOTIDE SEQUENCE [LARGE SCALE GENOMIC DNA]</scope>
    <source>
        <strain evidence="19">GalUA</strain>
    </source>
</reference>
<keyword evidence="5" id="KW-0378">Hydrolase</keyword>
<keyword evidence="8" id="KW-0170">Cobalt</keyword>
<keyword evidence="3" id="KW-0645">Protease</keyword>
<proteinExistence type="inferred from homology"/>
<dbReference type="GO" id="GO:0070573">
    <property type="term" value="F:metallodipeptidase activity"/>
    <property type="evidence" value="ECO:0007669"/>
    <property type="project" value="TreeGrafter"/>
</dbReference>
<dbReference type="SUPFAM" id="SSF53187">
    <property type="entry name" value="Zn-dependent exopeptidases"/>
    <property type="match status" value="1"/>
</dbReference>
<dbReference type="FunFam" id="3.40.630.10:FF:000015">
    <property type="entry name" value="Aminoacyl-histidine dipeptidase PepD"/>
    <property type="match status" value="1"/>
</dbReference>
<reference evidence="19 20" key="2">
    <citation type="submission" date="2020-02" db="EMBL/GenBank/DDBJ databases">
        <title>Candidatus Galacturonibacter soehngenii shows hetero-acetogenic catabolism of galacturonic acid but lacks a canonical carbon monoxide dehydrogenase/acetyl-CoA synthase complex.</title>
        <authorList>
            <person name="Diender M."/>
            <person name="Stouten G.R."/>
            <person name="Petersen J.F."/>
            <person name="Nielsen P.H."/>
            <person name="Dueholm M.S."/>
            <person name="Pronk J.T."/>
            <person name="Van Loosdrecht M.C.M."/>
        </authorList>
    </citation>
    <scope>NUCLEOTIDE SEQUENCE [LARGE SCALE GENOMIC DNA]</scope>
    <source>
        <strain evidence="19">GalUA</strain>
    </source>
</reference>
<dbReference type="GO" id="GO:0006508">
    <property type="term" value="P:proteolysis"/>
    <property type="evidence" value="ECO:0007669"/>
    <property type="project" value="UniProtKB-KW"/>
</dbReference>
<dbReference type="FunFam" id="3.40.630.10:FF:000072">
    <property type="entry name" value="Aminoacyl-histidine dipeptidase"/>
    <property type="match status" value="1"/>
</dbReference>
<evidence type="ECO:0000256" key="3">
    <source>
        <dbReference type="ARBA" id="ARBA00022670"/>
    </source>
</evidence>
<dbReference type="GO" id="GO:0046872">
    <property type="term" value="F:metal ion binding"/>
    <property type="evidence" value="ECO:0007669"/>
    <property type="project" value="UniProtKB-KW"/>
</dbReference>
<organism evidence="19 20">
    <name type="scientific">Candidatus Galacturonatibacter soehngenii</name>
    <dbReference type="NCBI Taxonomy" id="2307010"/>
    <lineage>
        <taxon>Bacteria</taxon>
        <taxon>Bacillati</taxon>
        <taxon>Bacillota</taxon>
        <taxon>Clostridia</taxon>
        <taxon>Lachnospirales</taxon>
        <taxon>Lachnospiraceae</taxon>
        <taxon>Candidatus Galacturonatibacter</taxon>
    </lineage>
</organism>
<gene>
    <name evidence="19" type="ORF">F7O84_03895</name>
</gene>
<dbReference type="GO" id="GO:0005829">
    <property type="term" value="C:cytosol"/>
    <property type="evidence" value="ECO:0007669"/>
    <property type="project" value="TreeGrafter"/>
</dbReference>
<evidence type="ECO:0000256" key="6">
    <source>
        <dbReference type="ARBA" id="ARBA00022833"/>
    </source>
</evidence>
<keyword evidence="6" id="KW-0862">Zinc</keyword>
<evidence type="ECO:0000259" key="18">
    <source>
        <dbReference type="Pfam" id="PF07687"/>
    </source>
</evidence>
<evidence type="ECO:0000256" key="1">
    <source>
        <dbReference type="ARBA" id="ARBA00001941"/>
    </source>
</evidence>
<dbReference type="EMBL" id="WAGX01000004">
    <property type="protein sequence ID" value="KAB1439545.1"/>
    <property type="molecule type" value="Genomic_DNA"/>
</dbReference>
<dbReference type="PRINTS" id="PR00934">
    <property type="entry name" value="XHISDIPTASE"/>
</dbReference>
<evidence type="ECO:0000256" key="13">
    <source>
        <dbReference type="ARBA" id="ARBA00071271"/>
    </source>
</evidence>
<dbReference type="AlphaFoldDB" id="A0A7V7QMC1"/>
<dbReference type="PIRSF" id="PIRSF016599">
    <property type="entry name" value="Xaa-His_dipept"/>
    <property type="match status" value="1"/>
</dbReference>
<keyword evidence="20" id="KW-1185">Reference proteome</keyword>
<dbReference type="EC" id="3.4.13.18" evidence="10"/>
<protein>
    <recommendedName>
        <fullName evidence="13">Cytosol non-specific dipeptidase</fullName>
        <ecNumber evidence="10">3.4.13.18</ecNumber>
    </recommendedName>
    <alternativeName>
        <fullName evidence="16">Aminoacyl-histidine dipeptidase</fullName>
    </alternativeName>
    <alternativeName>
        <fullName evidence="15">Beta-alanyl-histidine dipeptidase</fullName>
    </alternativeName>
    <alternativeName>
        <fullName evidence="14">Carnosinase</fullName>
    </alternativeName>
    <alternativeName>
        <fullName evidence="11">Peptidase D</fullName>
    </alternativeName>
    <alternativeName>
        <fullName evidence="17">Xaa-His dipeptidase</fullName>
    </alternativeName>
</protein>
<evidence type="ECO:0000313" key="19">
    <source>
        <dbReference type="EMBL" id="KAB1439545.1"/>
    </source>
</evidence>
<name>A0A7V7QMC1_9FIRM</name>
<dbReference type="Gene3D" id="3.40.630.10">
    <property type="entry name" value="Zn peptidases"/>
    <property type="match status" value="2"/>
</dbReference>
<evidence type="ECO:0000256" key="9">
    <source>
        <dbReference type="ARBA" id="ARBA00036421"/>
    </source>
</evidence>
<evidence type="ECO:0000256" key="10">
    <source>
        <dbReference type="ARBA" id="ARBA00038976"/>
    </source>
</evidence>
<evidence type="ECO:0000256" key="2">
    <source>
        <dbReference type="ARBA" id="ARBA00001947"/>
    </source>
</evidence>
<comment type="cofactor">
    <cofactor evidence="2">
        <name>Zn(2+)</name>
        <dbReference type="ChEBI" id="CHEBI:29105"/>
    </cofactor>
</comment>
<dbReference type="InterPro" id="IPR001160">
    <property type="entry name" value="Peptidase_M20C"/>
</dbReference>
<evidence type="ECO:0000256" key="4">
    <source>
        <dbReference type="ARBA" id="ARBA00022723"/>
    </source>
</evidence>
<dbReference type="Proteomes" id="UP000461768">
    <property type="component" value="Unassembled WGS sequence"/>
</dbReference>
<feature type="domain" description="Peptidase M20 dimerisation" evidence="18">
    <location>
        <begin position="205"/>
        <end position="290"/>
    </location>
</feature>
<accession>A0A7V7QMC1</accession>
<evidence type="ECO:0000256" key="15">
    <source>
        <dbReference type="ARBA" id="ARBA00076004"/>
    </source>
</evidence>
<dbReference type="Pfam" id="PF07687">
    <property type="entry name" value="M20_dimer"/>
    <property type="match status" value="1"/>
</dbReference>
<evidence type="ECO:0000256" key="11">
    <source>
        <dbReference type="ARBA" id="ARBA00044252"/>
    </source>
</evidence>
<evidence type="ECO:0000256" key="16">
    <source>
        <dbReference type="ARBA" id="ARBA00077688"/>
    </source>
</evidence>
<comment type="cofactor">
    <cofactor evidence="1">
        <name>Co(2+)</name>
        <dbReference type="ChEBI" id="CHEBI:48828"/>
    </cofactor>
</comment>
<dbReference type="RefSeq" id="WP_151142148.1">
    <property type="nucleotide sequence ID" value="NZ_WAGX01000004.1"/>
</dbReference>
<evidence type="ECO:0000313" key="20">
    <source>
        <dbReference type="Proteomes" id="UP000461768"/>
    </source>
</evidence>
<dbReference type="PANTHER" id="PTHR43501:SF1">
    <property type="entry name" value="CYTOSOL NON-SPECIFIC DIPEPTIDASE"/>
    <property type="match status" value="1"/>
</dbReference>
<dbReference type="InterPro" id="IPR011650">
    <property type="entry name" value="Peptidase_M20_dimer"/>
</dbReference>
<dbReference type="InterPro" id="IPR002933">
    <property type="entry name" value="Peptidase_M20"/>
</dbReference>
<evidence type="ECO:0000256" key="7">
    <source>
        <dbReference type="ARBA" id="ARBA00023049"/>
    </source>
</evidence>
<keyword evidence="7" id="KW-0482">Metalloprotease</keyword>
<dbReference type="NCBIfam" id="TIGR01893">
    <property type="entry name" value="aa-his-dipept"/>
    <property type="match status" value="1"/>
</dbReference>
<keyword evidence="4" id="KW-0479">Metal-binding</keyword>
<dbReference type="OrthoDB" id="9773892at2"/>
<comment type="caution">
    <text evidence="19">The sequence shown here is derived from an EMBL/GenBank/DDBJ whole genome shotgun (WGS) entry which is preliminary data.</text>
</comment>
<dbReference type="CDD" id="cd03890">
    <property type="entry name" value="M20_pepD"/>
    <property type="match status" value="1"/>
</dbReference>
<sequence>MYTMEDLKPKEFYKYFKEISAIPRGSRNTKQISDYCVAFAKAHNLEYIQDESNNVILIKEASKGYEAVPAIIIQGHLDMVCEKESDYEIDFTKDGLTLELDGNFLSAKGTTLGADDGVAVAYSLALLADDTLEHPRLEIVLTTDEEIGLLGATAIDLSMLKGKYLINIDSDVEGMFLTSCAGGLRADCTLFVEYKEETMTSYTIKLSGLKGGHSGAEIDQYRGNSNKLMGRFMSYLSDVINFGIISLNGGLMDNAIPRETIMEVFIEEEDAALLEETVAAFDQILKNEFASNDPNVSLTQKKNGMKTASMLTPKSKELIQFMLVNAPNGVQNMSSDIKGLVQTSLNLGILTLDEEKCKLTFAVRSSIDSEKQALSNQLRYLTEFLQGVYSVHGDYPSWPFKKDSKLRDYMTKAYEEQFGVAPKIEAIHAGLECGLFCQKIDGLDAISLGPEVFDIHTPKERMNVESVERYWRFLRNVITGFAKVEN</sequence>
<evidence type="ECO:0000256" key="17">
    <source>
        <dbReference type="ARBA" id="ARBA00078074"/>
    </source>
</evidence>
<evidence type="ECO:0000256" key="8">
    <source>
        <dbReference type="ARBA" id="ARBA00023285"/>
    </source>
</evidence>
<dbReference type="PANTHER" id="PTHR43501">
    <property type="entry name" value="CYTOSOL NON-SPECIFIC DIPEPTIDASE"/>
    <property type="match status" value="1"/>
</dbReference>